<feature type="compositionally biased region" description="Low complexity" evidence="1">
    <location>
        <begin position="103"/>
        <end position="122"/>
    </location>
</feature>
<feature type="compositionally biased region" description="Acidic residues" evidence="1">
    <location>
        <begin position="871"/>
        <end position="886"/>
    </location>
</feature>
<protein>
    <submittedName>
        <fullName evidence="2">DUF4912 domain-containing protein</fullName>
    </submittedName>
</protein>
<evidence type="ECO:0000313" key="3">
    <source>
        <dbReference type="Proteomes" id="UP001301728"/>
    </source>
</evidence>
<feature type="compositionally biased region" description="Polar residues" evidence="1">
    <location>
        <begin position="184"/>
        <end position="203"/>
    </location>
</feature>
<feature type="region of interest" description="Disordered" evidence="1">
    <location>
        <begin position="858"/>
        <end position="904"/>
    </location>
</feature>
<sequence>MQLDGLVDPMAVIHPTLKLNAEEILQFPFSRLPGFAELSDQTLALTPQAFLGFLPSTPVPPVETTVLFTAIRQQPTASSAIAIETIAMSPEIQTLIISESNTTSTQIISQQPTPTTETSPQIDQDPANSQVSEVPVLLWGLVPILILLGLFSAWRLRDRSSKSQPQSENDRSLAVTPEPEDKTSITSDSTTVPTTPALVTQVGSIEEEISTQPTSEILTPNSPDETLSDESSSLEPTVVSENEIEQPIDHNTRREETVQLTDSEALFINETENITQEISEDYSNEESIISDVETREEIVQVTDSTEVIDEVISEDYSLESTRVSEAVTQEETENEPIISEDYSLESTRVSEAETQEETENAPIISEDYSLESTRVLEAETQEETENEPIISEDYSLESTRVSEAETQEETENEPIISEDYSLESTRVSEAETQEETVNVNEEISEDYWLEETSLSDQEEDESIAHRNGRDENSQLISSQQRELDAIDSGATESVIDEDEQRQLTPKVQQTILSDSKTEEVTAETQEPEIEIELRTSEQLKDTSAIAETVNLSEEIKVQSQEEEASDQDLIINLSDDEEIPTQGSTEVQDVALTEALVASIIEDVLDRTSLSQEAGEIQTATDTVIDQPVEPEKINPENDNISATTSDTLDSTADRSTLIGGATAGMGFPGINESSDSALDDEQQINLTTKDTISLKADIPQQQTETSQPEIETVGDLSEQPKHLEVASSVAETSDSVEVASEEESSRFDHESWIVLELHDPENVHAYWNVVSEDRQQLRQKGGQQFALRLYDVTFIDMDVQKPHSLREYECEESAKELYIPVPMKERDYIVEIGYVTEEGRWLKLIRSTYIHFPWDFPWPEEPPEPTDQTEVSDEDEPSETTDEQQPETNAEQTETIADVEPPQIQSDLEAISTEEATLIEPPSISVETPVSEDKITLSETVQVAAQQNQTFPTVKPSESVNKIEKSAVETPQLEQTSKALTSVEETSQAANQMIEEPFSEERTQSNIAATKFNLGQSETSEQLAAIDQGLPSLPGGYGETKIVLLPIDPNWIYVYWDIPNEDREKLRQQGGKQLAFRVCDVTEIDLNTQNPHSVEFYQCDELAREWHIPVPMSDRDYLVEIGYVTADERWLLLARSLHVRVPPIYPSDREDYQQRTVTWEENLRKKFFFNLRSAASLLSFMTTIEIFHNPFSNQIPS</sequence>
<comment type="caution">
    <text evidence="2">The sequence shown here is derived from an EMBL/GenBank/DDBJ whole genome shotgun (WGS) entry which is preliminary data.</text>
</comment>
<organism evidence="2 3">
    <name type="scientific">Limnoraphis robusta CCNP1315</name>
    <dbReference type="NCBI Taxonomy" id="3110306"/>
    <lineage>
        <taxon>Bacteria</taxon>
        <taxon>Bacillati</taxon>
        <taxon>Cyanobacteriota</taxon>
        <taxon>Cyanophyceae</taxon>
        <taxon>Oscillatoriophycideae</taxon>
        <taxon>Oscillatoriales</taxon>
        <taxon>Sirenicapillariaceae</taxon>
        <taxon>Limnoraphis</taxon>
    </lineage>
</organism>
<feature type="compositionally biased region" description="Polar residues" evidence="1">
    <location>
        <begin position="318"/>
        <end position="327"/>
    </location>
</feature>
<dbReference type="Proteomes" id="UP001301728">
    <property type="component" value="Unassembled WGS sequence"/>
</dbReference>
<feature type="compositionally biased region" description="Polar residues" evidence="1">
    <location>
        <begin position="973"/>
        <end position="991"/>
    </location>
</feature>
<accession>A0ABU5U735</accession>
<feature type="region of interest" description="Disordered" evidence="1">
    <location>
        <begin position="317"/>
        <end position="527"/>
    </location>
</feature>
<feature type="region of interest" description="Disordered" evidence="1">
    <location>
        <begin position="630"/>
        <end position="653"/>
    </location>
</feature>
<feature type="compositionally biased region" description="Basic and acidic residues" evidence="1">
    <location>
        <begin position="462"/>
        <end position="472"/>
    </location>
</feature>
<proteinExistence type="predicted"/>
<feature type="compositionally biased region" description="Low complexity" evidence="1">
    <location>
        <begin position="222"/>
        <end position="237"/>
    </location>
</feature>
<evidence type="ECO:0000256" key="1">
    <source>
        <dbReference type="SAM" id="MobiDB-lite"/>
    </source>
</evidence>
<feature type="compositionally biased region" description="Polar residues" evidence="1">
    <location>
        <begin position="502"/>
        <end position="514"/>
    </location>
</feature>
<keyword evidence="3" id="KW-1185">Reference proteome</keyword>
<gene>
    <name evidence="2" type="ORF">VB854_29015</name>
</gene>
<feature type="compositionally biased region" description="Low complexity" evidence="1">
    <location>
        <begin position="642"/>
        <end position="653"/>
    </location>
</feature>
<dbReference type="Pfam" id="PF16258">
    <property type="entry name" value="DUF4912"/>
    <property type="match status" value="2"/>
</dbReference>
<feature type="region of interest" description="Disordered" evidence="1">
    <location>
        <begin position="160"/>
        <end position="245"/>
    </location>
</feature>
<reference evidence="2 3" key="1">
    <citation type="submission" date="2023-12" db="EMBL/GenBank/DDBJ databases">
        <title>Baltic Sea Cyanobacteria.</title>
        <authorList>
            <person name="Delbaje E."/>
            <person name="Fewer D.P."/>
            <person name="Shishido T.K."/>
        </authorList>
    </citation>
    <scope>NUCLEOTIDE SEQUENCE [LARGE SCALE GENOMIC DNA]</scope>
    <source>
        <strain evidence="2 3">CCNP 1315</strain>
    </source>
</reference>
<feature type="region of interest" description="Disordered" evidence="1">
    <location>
        <begin position="968"/>
        <end position="991"/>
    </location>
</feature>
<feature type="region of interest" description="Disordered" evidence="1">
    <location>
        <begin position="700"/>
        <end position="719"/>
    </location>
</feature>
<dbReference type="EMBL" id="JAYGHT010000197">
    <property type="protein sequence ID" value="MEA5522976.1"/>
    <property type="molecule type" value="Genomic_DNA"/>
</dbReference>
<feature type="compositionally biased region" description="Polar residues" evidence="1">
    <location>
        <begin position="887"/>
        <end position="896"/>
    </location>
</feature>
<feature type="region of interest" description="Disordered" evidence="1">
    <location>
        <begin position="103"/>
        <end position="127"/>
    </location>
</feature>
<evidence type="ECO:0000313" key="2">
    <source>
        <dbReference type="EMBL" id="MEA5522976.1"/>
    </source>
</evidence>
<dbReference type="RefSeq" id="WP_323273169.1">
    <property type="nucleotide sequence ID" value="NZ_JAYGHT010000197.1"/>
</dbReference>
<name>A0ABU5U735_9CYAN</name>
<dbReference type="InterPro" id="IPR032585">
    <property type="entry name" value="DUF4912"/>
</dbReference>
<feature type="compositionally biased region" description="Polar residues" evidence="1">
    <location>
        <begin position="210"/>
        <end position="221"/>
    </location>
</feature>
<feature type="compositionally biased region" description="Polar residues" evidence="1">
    <location>
        <begin position="700"/>
        <end position="710"/>
    </location>
</feature>